<feature type="non-terminal residue" evidence="2">
    <location>
        <position position="78"/>
    </location>
</feature>
<proteinExistence type="predicted"/>
<feature type="compositionally biased region" description="Low complexity" evidence="1">
    <location>
        <begin position="13"/>
        <end position="31"/>
    </location>
</feature>
<dbReference type="EMBL" id="HACG01007561">
    <property type="protein sequence ID" value="CEK54426.1"/>
    <property type="molecule type" value="Transcribed_RNA"/>
</dbReference>
<feature type="non-terminal residue" evidence="2">
    <location>
        <position position="1"/>
    </location>
</feature>
<dbReference type="AlphaFoldDB" id="A0A0B6YF86"/>
<reference evidence="2" key="1">
    <citation type="submission" date="2014-12" db="EMBL/GenBank/DDBJ databases">
        <title>Insight into the proteome of Arion vulgaris.</title>
        <authorList>
            <person name="Aradska J."/>
            <person name="Bulat T."/>
            <person name="Smidak R."/>
            <person name="Sarate P."/>
            <person name="Gangsoo J."/>
            <person name="Sialana F."/>
            <person name="Bilban M."/>
            <person name="Lubec G."/>
        </authorList>
    </citation>
    <scope>NUCLEOTIDE SEQUENCE</scope>
    <source>
        <tissue evidence="2">Skin</tissue>
    </source>
</reference>
<feature type="region of interest" description="Disordered" evidence="1">
    <location>
        <begin position="1"/>
        <end position="31"/>
    </location>
</feature>
<name>A0A0B6YF86_9EUPU</name>
<feature type="compositionally biased region" description="Polar residues" evidence="1">
    <location>
        <begin position="1"/>
        <end position="12"/>
    </location>
</feature>
<accession>A0A0B6YF86</accession>
<organism evidence="2">
    <name type="scientific">Arion vulgaris</name>
    <dbReference type="NCBI Taxonomy" id="1028688"/>
    <lineage>
        <taxon>Eukaryota</taxon>
        <taxon>Metazoa</taxon>
        <taxon>Spiralia</taxon>
        <taxon>Lophotrochozoa</taxon>
        <taxon>Mollusca</taxon>
        <taxon>Gastropoda</taxon>
        <taxon>Heterobranchia</taxon>
        <taxon>Euthyneura</taxon>
        <taxon>Panpulmonata</taxon>
        <taxon>Eupulmonata</taxon>
        <taxon>Stylommatophora</taxon>
        <taxon>Helicina</taxon>
        <taxon>Arionoidea</taxon>
        <taxon>Arionidae</taxon>
        <taxon>Arion</taxon>
    </lineage>
</organism>
<evidence type="ECO:0000256" key="1">
    <source>
        <dbReference type="SAM" id="MobiDB-lite"/>
    </source>
</evidence>
<sequence>TSSHALHTNLQTPTSSSFHSSASSASFPTSHSSNYPYVTSVGSKDSQQLGIKSVNNRLATLPPPNVDIFSLLNINSKQ</sequence>
<gene>
    <name evidence="2" type="primary">ORF22762</name>
</gene>
<evidence type="ECO:0000313" key="2">
    <source>
        <dbReference type="EMBL" id="CEK54426.1"/>
    </source>
</evidence>
<protein>
    <submittedName>
        <fullName evidence="2">Uncharacterized protein</fullName>
    </submittedName>
</protein>